<protein>
    <submittedName>
        <fullName evidence="4">AsmA family protein</fullName>
    </submittedName>
</protein>
<accession>A0ABT0DES1</accession>
<dbReference type="PANTHER" id="PTHR30441">
    <property type="entry name" value="DUF748 DOMAIN-CONTAINING PROTEIN"/>
    <property type="match status" value="1"/>
</dbReference>
<dbReference type="EMBL" id="JALKCH010000010">
    <property type="protein sequence ID" value="MCK0198257.1"/>
    <property type="molecule type" value="Genomic_DNA"/>
</dbReference>
<comment type="caution">
    <text evidence="4">The sequence shown here is derived from an EMBL/GenBank/DDBJ whole genome shotgun (WGS) entry which is preliminary data.</text>
</comment>
<evidence type="ECO:0000313" key="5">
    <source>
        <dbReference type="Proteomes" id="UP001203284"/>
    </source>
</evidence>
<dbReference type="Pfam" id="PF05170">
    <property type="entry name" value="AsmA"/>
    <property type="match status" value="2"/>
</dbReference>
<sequence>MQTFLLTLATAVILAIAAAFAAPLYVDWSQWRSSFEEQMSRAVGAPVALRGRIDAEILPTPRVVLRDVVIGRDPARSTATIGELRGTLSLGALIRGEINIEHIRLAEPRVRLVLGADGAVTSPGGAAQPAGFSISELGVENGTLVVVEPAGVVLSLGDVDLNGEVTSIAGPMKFEGEVATGNQRQSVRLALGAFSGGVSRARLVVQGITSPLSLSAEGALAVAAGRPSFEGRATLGMKPGADASSPLARAGWNLAANIRAQRSGVEASELALTLGNAERPVELNGNGRLAFAGPGGAARLDLALAARQLDLNNVAAGGSPLAVVLEVGNTLNPLAHFAPSGTVALSGDTVLLGGAQMRELRADLGWSGGSWQVRALQAKLPGRSTMKVSGRMGAAPVNNASGTPPGGTPDVFSGTLAFETEDVPAFASWALPGSVALVSSLPAGAATLSGTVSAGSERLALEGAKLVLTPTSGPPLALGGALSLTTPADASPRIVARLSADGADLDALLAPMRRLVAMGGQASDVVLALTGSDVRLSGLPANRIDVALRHGPGDGTARDGLTIERLVLNGFGGLDINASGRLADASASSDGHFEARLTGGGTEGVAALVRLLRPEGADSWVQRLAPSLAPLDLTLTLDSSPARSSLTLHGSAGPLAGTAALQYGGGASPTGSTELDIADGSAVLKQLGVPGLRAGLGPARLLVRLTPDLDAELMLAGAHLAARGDPGLDAEGTVQPNLQIEAQASDLGRLFPAVADAADSTAPVALAMTGAVSRSGDAGGAFRLARLSGLLAGVRLEGSALYGGDRPGVEADLRLERWSLGRALGLVAGRTLAGPGVPWTEARFGAPALVGLPATVSLAIGTFDLPDGRTLGDARVRARLADGQATVEELSGALAGGRLAASGKLRRRGDLVDVEGHVNLANADLGQLLGPLVATPAVKGRLSLGLDLAGRGRSPVALAQTLAGQGSLSIDGFEIAGIDPSAVRATMLAYDKLPPSDAASIAASLQQAIGKGTLRIGRLDVPVSVLNGLARSGTARLTQNGQRLTLDASLDIVRLGFDGTLEIDDASDPAATAPPGVVVGWRGPLAAPERRLDIMPLTAAINMRTLERETKRLEQEYSRNPRPPAPTGAVPANAAQAGMEAPPASPAAAPRGAAPPAPGPEVMQPAPLGTVPAPQLAPPLVLPPPTPPAASSGSSDAPYVPPFLMQPAPVAPPSP</sequence>
<keyword evidence="2" id="KW-0732">Signal</keyword>
<dbReference type="InterPro" id="IPR052894">
    <property type="entry name" value="AsmA-related"/>
</dbReference>
<feature type="compositionally biased region" description="Pro residues" evidence="1">
    <location>
        <begin position="1175"/>
        <end position="1188"/>
    </location>
</feature>
<feature type="region of interest" description="Disordered" evidence="1">
    <location>
        <begin position="1113"/>
        <end position="1215"/>
    </location>
</feature>
<feature type="signal peptide" evidence="2">
    <location>
        <begin position="1"/>
        <end position="21"/>
    </location>
</feature>
<dbReference type="InterPro" id="IPR007844">
    <property type="entry name" value="AsmA"/>
</dbReference>
<keyword evidence="5" id="KW-1185">Reference proteome</keyword>
<feature type="compositionally biased region" description="Low complexity" evidence="1">
    <location>
        <begin position="1189"/>
        <end position="1198"/>
    </location>
</feature>
<dbReference type="RefSeq" id="WP_247030157.1">
    <property type="nucleotide sequence ID" value="NZ_JALKCH010000010.1"/>
</dbReference>
<evidence type="ECO:0000313" key="4">
    <source>
        <dbReference type="EMBL" id="MCK0198257.1"/>
    </source>
</evidence>
<feature type="domain" description="AsmA" evidence="3">
    <location>
        <begin position="9"/>
        <end position="119"/>
    </location>
</feature>
<dbReference type="PANTHER" id="PTHR30441:SF4">
    <property type="entry name" value="PROTEIN ASMA"/>
    <property type="match status" value="1"/>
</dbReference>
<feature type="domain" description="AsmA" evidence="3">
    <location>
        <begin position="838"/>
        <end position="980"/>
    </location>
</feature>
<gene>
    <name evidence="4" type="ORF">MWN34_15185</name>
</gene>
<dbReference type="Proteomes" id="UP001203284">
    <property type="component" value="Unassembled WGS sequence"/>
</dbReference>
<evidence type="ECO:0000259" key="3">
    <source>
        <dbReference type="Pfam" id="PF05170"/>
    </source>
</evidence>
<feature type="chain" id="PRO_5046269892" evidence="2">
    <location>
        <begin position="22"/>
        <end position="1215"/>
    </location>
</feature>
<evidence type="ECO:0000256" key="1">
    <source>
        <dbReference type="SAM" id="MobiDB-lite"/>
    </source>
</evidence>
<evidence type="ECO:0000256" key="2">
    <source>
        <dbReference type="SAM" id="SignalP"/>
    </source>
</evidence>
<proteinExistence type="predicted"/>
<name>A0ABT0DES1_9HYPH</name>
<reference evidence="4 5" key="1">
    <citation type="submission" date="2022-04" db="EMBL/GenBank/DDBJ databases">
        <authorList>
            <person name="Grouzdev D.S."/>
            <person name="Pantiukh K.S."/>
            <person name="Krutkina M.S."/>
        </authorList>
    </citation>
    <scope>NUCLEOTIDE SEQUENCE [LARGE SCALE GENOMIC DNA]</scope>
    <source>
        <strain evidence="4 5">6x-1</strain>
    </source>
</reference>
<organism evidence="4 5">
    <name type="scientific">Ancylobacter crimeensis</name>
    <dbReference type="NCBI Taxonomy" id="2579147"/>
    <lineage>
        <taxon>Bacteria</taxon>
        <taxon>Pseudomonadati</taxon>
        <taxon>Pseudomonadota</taxon>
        <taxon>Alphaproteobacteria</taxon>
        <taxon>Hyphomicrobiales</taxon>
        <taxon>Xanthobacteraceae</taxon>
        <taxon>Ancylobacter</taxon>
    </lineage>
</organism>